<evidence type="ECO:0000313" key="4">
    <source>
        <dbReference type="Proteomes" id="UP000054023"/>
    </source>
</evidence>
<dbReference type="Proteomes" id="UP000054023">
    <property type="component" value="Unassembled WGS sequence"/>
</dbReference>
<dbReference type="Pfam" id="PF12146">
    <property type="entry name" value="Hydrolase_4"/>
    <property type="match status" value="1"/>
</dbReference>
<feature type="domain" description="Serine aminopeptidase S33" evidence="2">
    <location>
        <begin position="81"/>
        <end position="283"/>
    </location>
</feature>
<sequence length="367" mass="40730">MDELLEDSPVGVWSPDHLPGCKRLTLPLGEDEEGPVSATLVSYSPDPEQQSVQDERPGEAEAVAAAENSPAAPEHPPELAPVLHIHGWADYFYNIPMARRWQSWGRPFYALDLRKYGRSLRSWQTPGYVDDLATYDADIEAALAEIRALHPDAPAPILQAHSTGGLVAALWAQRNPGEISALVLNSPWLELSGDVAARTATEGILAPLGQFSPTRALKLPAIDNYWQTLSDQAQGEWTLHPQWRPRTSFPIRVGWMRAVLAGHRRVHEGLGLQLPILVLLSGATAYRRHWTEELQESDSVLDVELLARRSVKLGDQVTVVRVHRAIHDVFASEESVRTRALDEVHRWLRAYAPDAERPSENLSTAAP</sequence>
<proteinExistence type="predicted"/>
<comment type="caution">
    <text evidence="3">The sequence shown here is derived from an EMBL/GenBank/DDBJ whole genome shotgun (WGS) entry which is preliminary data.</text>
</comment>
<gene>
    <name evidence="3" type="ORF">AVL63_06490</name>
</gene>
<dbReference type="EMBL" id="LQBM01000004">
    <property type="protein sequence ID" value="KUG58121.1"/>
    <property type="molecule type" value="Genomic_DNA"/>
</dbReference>
<dbReference type="Gene3D" id="3.40.50.1820">
    <property type="entry name" value="alpha/beta hydrolase"/>
    <property type="match status" value="1"/>
</dbReference>
<feature type="compositionally biased region" description="Low complexity" evidence="1">
    <location>
        <begin position="60"/>
        <end position="72"/>
    </location>
</feature>
<protein>
    <recommendedName>
        <fullName evidence="2">Serine aminopeptidase S33 domain-containing protein</fullName>
    </recommendedName>
</protein>
<organism evidence="3 4">
    <name type="scientific">Nesterenkonia jeotgali</name>
    <dbReference type="NCBI Taxonomy" id="317018"/>
    <lineage>
        <taxon>Bacteria</taxon>
        <taxon>Bacillati</taxon>
        <taxon>Actinomycetota</taxon>
        <taxon>Actinomycetes</taxon>
        <taxon>Micrococcales</taxon>
        <taxon>Micrococcaceae</taxon>
        <taxon>Nesterenkonia</taxon>
    </lineage>
</organism>
<dbReference type="STRING" id="317018.AVL63_06490"/>
<accession>A0A0W8IDT5</accession>
<dbReference type="AlphaFoldDB" id="A0A0W8IDT5"/>
<dbReference type="SUPFAM" id="SSF53474">
    <property type="entry name" value="alpha/beta-Hydrolases"/>
    <property type="match status" value="1"/>
</dbReference>
<dbReference type="PANTHER" id="PTHR11614">
    <property type="entry name" value="PHOSPHOLIPASE-RELATED"/>
    <property type="match status" value="1"/>
</dbReference>
<dbReference type="RefSeq" id="WP_058889353.1">
    <property type="nucleotide sequence ID" value="NZ_LQBM01000004.1"/>
</dbReference>
<evidence type="ECO:0000259" key="2">
    <source>
        <dbReference type="Pfam" id="PF12146"/>
    </source>
</evidence>
<dbReference type="InterPro" id="IPR051044">
    <property type="entry name" value="MAG_DAG_Lipase"/>
</dbReference>
<dbReference type="InterPro" id="IPR022742">
    <property type="entry name" value="Hydrolase_4"/>
</dbReference>
<keyword evidence="4" id="KW-1185">Reference proteome</keyword>
<reference evidence="4" key="1">
    <citation type="submission" date="2015-12" db="EMBL/GenBank/DDBJ databases">
        <authorList>
            <person name="Nair G.R."/>
            <person name="Kaur G."/>
            <person name="Mayilraj S."/>
        </authorList>
    </citation>
    <scope>NUCLEOTIDE SEQUENCE [LARGE SCALE GENOMIC DNA]</scope>
    <source>
        <strain evidence="4">CD08_7</strain>
    </source>
</reference>
<feature type="region of interest" description="Disordered" evidence="1">
    <location>
        <begin position="24"/>
        <end position="78"/>
    </location>
</feature>
<dbReference type="InterPro" id="IPR029058">
    <property type="entry name" value="AB_hydrolase_fold"/>
</dbReference>
<feature type="compositionally biased region" description="Polar residues" evidence="1">
    <location>
        <begin position="39"/>
        <end position="52"/>
    </location>
</feature>
<evidence type="ECO:0000313" key="3">
    <source>
        <dbReference type="EMBL" id="KUG58121.1"/>
    </source>
</evidence>
<name>A0A0W8IDT5_9MICC</name>
<evidence type="ECO:0000256" key="1">
    <source>
        <dbReference type="SAM" id="MobiDB-lite"/>
    </source>
</evidence>